<dbReference type="PANTHER" id="PTHR30055">
    <property type="entry name" value="HTH-TYPE TRANSCRIPTIONAL REGULATOR RUTR"/>
    <property type="match status" value="1"/>
</dbReference>
<dbReference type="GO" id="GO:0003700">
    <property type="term" value="F:DNA-binding transcription factor activity"/>
    <property type="evidence" value="ECO:0007669"/>
    <property type="project" value="TreeGrafter"/>
</dbReference>
<feature type="domain" description="HTH tetR-type" evidence="5">
    <location>
        <begin position="19"/>
        <end position="79"/>
    </location>
</feature>
<dbReference type="InterPro" id="IPR009057">
    <property type="entry name" value="Homeodomain-like_sf"/>
</dbReference>
<dbReference type="PANTHER" id="PTHR30055:SF160">
    <property type="entry name" value="TRANSCRIPTIONAL REGULATORY PROTEIN (PROBABLY ASNC-FAMILY)-RELATED"/>
    <property type="match status" value="1"/>
</dbReference>
<accession>A0A077MFR7</accession>
<dbReference type="SUPFAM" id="SSF46689">
    <property type="entry name" value="Homeodomain-like"/>
    <property type="match status" value="1"/>
</dbReference>
<dbReference type="GO" id="GO:0000976">
    <property type="term" value="F:transcription cis-regulatory region binding"/>
    <property type="evidence" value="ECO:0007669"/>
    <property type="project" value="TreeGrafter"/>
</dbReference>
<evidence type="ECO:0000256" key="3">
    <source>
        <dbReference type="ARBA" id="ARBA00023163"/>
    </source>
</evidence>
<keyword evidence="2 4" id="KW-0238">DNA-binding</keyword>
<feature type="DNA-binding region" description="H-T-H motif" evidence="4">
    <location>
        <begin position="42"/>
        <end position="61"/>
    </location>
</feature>
<dbReference type="RefSeq" id="WP_048547680.1">
    <property type="nucleotide sequence ID" value="NZ_HF571038.1"/>
</dbReference>
<keyword evidence="1" id="KW-0805">Transcription regulation</keyword>
<evidence type="ECO:0000256" key="4">
    <source>
        <dbReference type="PROSITE-ProRule" id="PRU00335"/>
    </source>
</evidence>
<evidence type="ECO:0000313" key="7">
    <source>
        <dbReference type="Proteomes" id="UP000035720"/>
    </source>
</evidence>
<evidence type="ECO:0000259" key="5">
    <source>
        <dbReference type="PROSITE" id="PS50977"/>
    </source>
</evidence>
<evidence type="ECO:0000313" key="6">
    <source>
        <dbReference type="EMBL" id="CCI54975.1"/>
    </source>
</evidence>
<dbReference type="InterPro" id="IPR050109">
    <property type="entry name" value="HTH-type_TetR-like_transc_reg"/>
</dbReference>
<evidence type="ECO:0000256" key="2">
    <source>
        <dbReference type="ARBA" id="ARBA00023125"/>
    </source>
</evidence>
<sequence>MTTAATPRETARGSRLPRMQRRAQLLQAAQEVFVEKGYHAAGMEDIAERAGVSKPVLYQHFPGKLELYLALVDQHTATLVELVEGSLDSTDDHKERVYASIAAYFEFVAREDSAYRLVFESDLNEVAAVRERILWCQSACSDAVARRIVVDTAMPLPLARLVAQGLTGMAQVAARAWLRDGTLSQEDAVRVIGQLAWRGVGGYPAKSATSGE</sequence>
<dbReference type="Proteomes" id="UP000035720">
    <property type="component" value="Unassembled WGS sequence"/>
</dbReference>
<proteinExistence type="predicted"/>
<dbReference type="GO" id="GO:0045892">
    <property type="term" value="P:negative regulation of DNA-templated transcription"/>
    <property type="evidence" value="ECO:0007669"/>
    <property type="project" value="UniProtKB-ARBA"/>
</dbReference>
<dbReference type="STRING" id="1193518.BN13_910006"/>
<dbReference type="Gene3D" id="1.10.357.10">
    <property type="entry name" value="Tetracycline Repressor, domain 2"/>
    <property type="match status" value="1"/>
</dbReference>
<dbReference type="InterPro" id="IPR036271">
    <property type="entry name" value="Tet_transcr_reg_TetR-rel_C_sf"/>
</dbReference>
<dbReference type="PROSITE" id="PS50977">
    <property type="entry name" value="HTH_TETR_2"/>
    <property type="match status" value="1"/>
</dbReference>
<dbReference type="AlphaFoldDB" id="A0A077MFR7"/>
<keyword evidence="3" id="KW-0804">Transcription</keyword>
<dbReference type="InterPro" id="IPR001647">
    <property type="entry name" value="HTH_TetR"/>
</dbReference>
<name>A0A077MFR7_9MICO</name>
<dbReference type="OrthoDB" id="70491at2"/>
<dbReference type="PRINTS" id="PR00455">
    <property type="entry name" value="HTHTETR"/>
</dbReference>
<gene>
    <name evidence="6" type="ORF">BN13_910006</name>
</gene>
<evidence type="ECO:0000256" key="1">
    <source>
        <dbReference type="ARBA" id="ARBA00023015"/>
    </source>
</evidence>
<dbReference type="FunFam" id="1.10.10.60:FF:000141">
    <property type="entry name" value="TetR family transcriptional regulator"/>
    <property type="match status" value="1"/>
</dbReference>
<reference evidence="6 7" key="1">
    <citation type="journal article" date="2013" name="ISME J.">
        <title>A metabolic model for members of the genus Tetrasphaera involved in enhanced biological phosphorus removal.</title>
        <authorList>
            <person name="Kristiansen R."/>
            <person name="Nguyen H.T.T."/>
            <person name="Saunders A.M."/>
            <person name="Nielsen J.L."/>
            <person name="Wimmer R."/>
            <person name="Le V.Q."/>
            <person name="McIlroy S.J."/>
            <person name="Petrovski S."/>
            <person name="Seviour R.J."/>
            <person name="Calteau A."/>
            <person name="Nielsen K.L."/>
            <person name="Nielsen P.H."/>
        </authorList>
    </citation>
    <scope>NUCLEOTIDE SEQUENCE [LARGE SCALE GENOMIC DNA]</scope>
    <source>
        <strain evidence="6 7">Ben 74</strain>
    </source>
</reference>
<keyword evidence="7" id="KW-1185">Reference proteome</keyword>
<comment type="caution">
    <text evidence="6">The sequence shown here is derived from an EMBL/GenBank/DDBJ whole genome shotgun (WGS) entry which is preliminary data.</text>
</comment>
<dbReference type="EMBL" id="CAJC01000207">
    <property type="protein sequence ID" value="CCI54975.1"/>
    <property type="molecule type" value="Genomic_DNA"/>
</dbReference>
<dbReference type="SUPFAM" id="SSF48498">
    <property type="entry name" value="Tetracyclin repressor-like, C-terminal domain"/>
    <property type="match status" value="1"/>
</dbReference>
<dbReference type="Pfam" id="PF00440">
    <property type="entry name" value="TetR_N"/>
    <property type="match status" value="1"/>
</dbReference>
<protein>
    <submittedName>
        <fullName evidence="6">Transcriptional regulator, TetR family</fullName>
    </submittedName>
</protein>
<organism evidence="6 7">
    <name type="scientific">Nostocoides jenkinsii Ben 74</name>
    <dbReference type="NCBI Taxonomy" id="1193518"/>
    <lineage>
        <taxon>Bacteria</taxon>
        <taxon>Bacillati</taxon>
        <taxon>Actinomycetota</taxon>
        <taxon>Actinomycetes</taxon>
        <taxon>Micrococcales</taxon>
        <taxon>Intrasporangiaceae</taxon>
        <taxon>Nostocoides</taxon>
    </lineage>
</organism>